<proteinExistence type="predicted"/>
<comment type="caution">
    <text evidence="1">The sequence shown here is derived from an EMBL/GenBank/DDBJ whole genome shotgun (WGS) entry which is preliminary data.</text>
</comment>
<accession>A0A9Q0U0K3</accession>
<organism evidence="1 2">
    <name type="scientific">Salix viminalis</name>
    <name type="common">Common osier</name>
    <name type="synonym">Basket willow</name>
    <dbReference type="NCBI Taxonomy" id="40686"/>
    <lineage>
        <taxon>Eukaryota</taxon>
        <taxon>Viridiplantae</taxon>
        <taxon>Streptophyta</taxon>
        <taxon>Embryophyta</taxon>
        <taxon>Tracheophyta</taxon>
        <taxon>Spermatophyta</taxon>
        <taxon>Magnoliopsida</taxon>
        <taxon>eudicotyledons</taxon>
        <taxon>Gunneridae</taxon>
        <taxon>Pentapetalae</taxon>
        <taxon>rosids</taxon>
        <taxon>fabids</taxon>
        <taxon>Malpighiales</taxon>
        <taxon>Salicaceae</taxon>
        <taxon>Saliceae</taxon>
        <taxon>Salix</taxon>
    </lineage>
</organism>
<dbReference type="OrthoDB" id="1600564at2759"/>
<reference evidence="1" key="2">
    <citation type="journal article" date="2023" name="Int. J. Mol. Sci.">
        <title>De Novo Assembly and Annotation of 11 Diverse Shrub Willow (Salix) Genomes Reveals Novel Gene Organization in Sex-Linked Regions.</title>
        <authorList>
            <person name="Hyden B."/>
            <person name="Feng K."/>
            <person name="Yates T.B."/>
            <person name="Jawdy S."/>
            <person name="Cereghino C."/>
            <person name="Smart L.B."/>
            <person name="Muchero W."/>
        </authorList>
    </citation>
    <scope>NUCLEOTIDE SEQUENCE [LARGE SCALE GENOMIC DNA]</scope>
    <source>
        <tissue evidence="1">Shoot tip</tissue>
    </source>
</reference>
<reference evidence="1" key="1">
    <citation type="submission" date="2022-11" db="EMBL/GenBank/DDBJ databases">
        <authorList>
            <person name="Hyden B.L."/>
            <person name="Feng K."/>
            <person name="Yates T."/>
            <person name="Jawdy S."/>
            <person name="Smart L.B."/>
            <person name="Muchero W."/>
        </authorList>
    </citation>
    <scope>NUCLEOTIDE SEQUENCE</scope>
    <source>
        <tissue evidence="1">Shoot tip</tissue>
    </source>
</reference>
<keyword evidence="2" id="KW-1185">Reference proteome</keyword>
<dbReference type="EMBL" id="JAPFFL010000006">
    <property type="protein sequence ID" value="KAJ6721222.1"/>
    <property type="molecule type" value="Genomic_DNA"/>
</dbReference>
<dbReference type="AlphaFoldDB" id="A0A9Q0U0K3"/>
<evidence type="ECO:0000313" key="2">
    <source>
        <dbReference type="Proteomes" id="UP001151529"/>
    </source>
</evidence>
<dbReference type="Proteomes" id="UP001151529">
    <property type="component" value="Chromosome 10"/>
</dbReference>
<protein>
    <submittedName>
        <fullName evidence="1">Uncharacterized protein</fullName>
    </submittedName>
</protein>
<sequence>MLVEIEAQPLLAVMNIFLELFRNIFSVFTFEDQCILYMVVRSGYVFNWFLHHGTPTTDPGAYVQGMLAQAGNLIGRIYKLGARRIALVSLGPPCWVYSGKGPLARCTG</sequence>
<evidence type="ECO:0000313" key="1">
    <source>
        <dbReference type="EMBL" id="KAJ6721222.1"/>
    </source>
</evidence>
<gene>
    <name evidence="1" type="ORF">OIU85_024321</name>
</gene>
<name>A0A9Q0U0K3_SALVM</name>